<evidence type="ECO:0000256" key="1">
    <source>
        <dbReference type="ARBA" id="ARBA00004123"/>
    </source>
</evidence>
<dbReference type="Pfam" id="PF01853">
    <property type="entry name" value="MOZ_SAS"/>
    <property type="match status" value="1"/>
</dbReference>
<dbReference type="GO" id="GO:0006355">
    <property type="term" value="P:regulation of DNA-templated transcription"/>
    <property type="evidence" value="ECO:0007669"/>
    <property type="project" value="InterPro"/>
</dbReference>
<comment type="similarity">
    <text evidence="2">Belongs to the MYST (SAS/MOZ) family.</text>
</comment>
<dbReference type="InterPro" id="IPR025995">
    <property type="entry name" value="Tudor-knot"/>
</dbReference>
<dbReference type="PRINTS" id="PR01217">
    <property type="entry name" value="PRICHEXTENSN"/>
</dbReference>
<feature type="region of interest" description="Disordered" evidence="14">
    <location>
        <begin position="175"/>
        <end position="227"/>
    </location>
</feature>
<evidence type="ECO:0000256" key="2">
    <source>
        <dbReference type="ARBA" id="ARBA00010107"/>
    </source>
</evidence>
<keyword evidence="7" id="KW-0862">Zinc</keyword>
<keyword evidence="17" id="KW-1185">Reference proteome</keyword>
<gene>
    <name evidence="16" type="ORF">BWQ96_03265</name>
</gene>
<keyword evidence="10" id="KW-0804">Transcription</keyword>
<dbReference type="STRING" id="448386.A0A2V3IZ15"/>
<keyword evidence="5" id="KW-0479">Metal-binding</keyword>
<feature type="region of interest" description="Disordered" evidence="14">
    <location>
        <begin position="1"/>
        <end position="101"/>
    </location>
</feature>
<dbReference type="PROSITE" id="PS51726">
    <property type="entry name" value="MYST_HAT"/>
    <property type="match status" value="1"/>
</dbReference>
<accession>A0A2V3IZ15</accession>
<feature type="compositionally biased region" description="Low complexity" evidence="14">
    <location>
        <begin position="211"/>
        <end position="220"/>
    </location>
</feature>
<dbReference type="EC" id="2.3.1.48" evidence="3"/>
<keyword evidence="11" id="KW-0539">Nucleus</keyword>
<dbReference type="FunFam" id="1.10.10.10:FF:000022">
    <property type="entry name" value="Histone acetyltransferase"/>
    <property type="match status" value="1"/>
</dbReference>
<dbReference type="Proteomes" id="UP000247409">
    <property type="component" value="Unassembled WGS sequence"/>
</dbReference>
<dbReference type="AlphaFoldDB" id="A0A2V3IZ15"/>
<dbReference type="GO" id="GO:0004402">
    <property type="term" value="F:histone acetyltransferase activity"/>
    <property type="evidence" value="ECO:0007669"/>
    <property type="project" value="InterPro"/>
</dbReference>
<evidence type="ECO:0000256" key="7">
    <source>
        <dbReference type="ARBA" id="ARBA00022833"/>
    </source>
</evidence>
<proteinExistence type="inferred from homology"/>
<evidence type="ECO:0000313" key="17">
    <source>
        <dbReference type="Proteomes" id="UP000247409"/>
    </source>
</evidence>
<feature type="compositionally biased region" description="Basic and acidic residues" evidence="14">
    <location>
        <begin position="175"/>
        <end position="186"/>
    </location>
</feature>
<evidence type="ECO:0000256" key="13">
    <source>
        <dbReference type="PIRSR" id="PIRSR602717-51"/>
    </source>
</evidence>
<evidence type="ECO:0000256" key="3">
    <source>
        <dbReference type="ARBA" id="ARBA00013184"/>
    </source>
</evidence>
<evidence type="ECO:0000256" key="8">
    <source>
        <dbReference type="ARBA" id="ARBA00022990"/>
    </source>
</evidence>
<dbReference type="EMBL" id="NBIV01000031">
    <property type="protein sequence ID" value="PXF46927.1"/>
    <property type="molecule type" value="Genomic_DNA"/>
</dbReference>
<dbReference type="FunFam" id="3.40.630.30:FF:000002">
    <property type="entry name" value="Histone acetyltransferase"/>
    <property type="match status" value="1"/>
</dbReference>
<evidence type="ECO:0000256" key="11">
    <source>
        <dbReference type="ARBA" id="ARBA00023242"/>
    </source>
</evidence>
<evidence type="ECO:0000256" key="14">
    <source>
        <dbReference type="SAM" id="MobiDB-lite"/>
    </source>
</evidence>
<keyword evidence="9" id="KW-0805">Transcription regulation</keyword>
<dbReference type="Gene3D" id="1.10.10.10">
    <property type="entry name" value="Winged helix-like DNA-binding domain superfamily/Winged helix DNA-binding domain"/>
    <property type="match status" value="1"/>
</dbReference>
<keyword evidence="12" id="KW-0012">Acyltransferase</keyword>
<feature type="domain" description="MYST-type HAT" evidence="15">
    <location>
        <begin position="200"/>
        <end position="469"/>
    </location>
</feature>
<dbReference type="Gene3D" id="2.30.30.140">
    <property type="match status" value="1"/>
</dbReference>
<dbReference type="Pfam" id="PF11717">
    <property type="entry name" value="Tudor-knot"/>
    <property type="match status" value="1"/>
</dbReference>
<name>A0A2V3IZ15_9FLOR</name>
<keyword evidence="6" id="KW-0863">Zinc-finger</keyword>
<evidence type="ECO:0000256" key="10">
    <source>
        <dbReference type="ARBA" id="ARBA00023163"/>
    </source>
</evidence>
<evidence type="ECO:0000259" key="15">
    <source>
        <dbReference type="PROSITE" id="PS51726"/>
    </source>
</evidence>
<dbReference type="CDD" id="cd04301">
    <property type="entry name" value="NAT_SF"/>
    <property type="match status" value="1"/>
</dbReference>
<feature type="active site" description="Proton donor/acceptor" evidence="13">
    <location>
        <position position="377"/>
    </location>
</feature>
<dbReference type="InterPro" id="IPR036388">
    <property type="entry name" value="WH-like_DNA-bd_sf"/>
</dbReference>
<comment type="caution">
    <text evidence="16">The sequence shown here is derived from an EMBL/GenBank/DDBJ whole genome shotgun (WGS) entry which is preliminary data.</text>
</comment>
<dbReference type="InterPro" id="IPR016181">
    <property type="entry name" value="Acyl_CoA_acyltransferase"/>
</dbReference>
<dbReference type="PANTHER" id="PTHR10615">
    <property type="entry name" value="HISTONE ACETYLTRANSFERASE"/>
    <property type="match status" value="1"/>
</dbReference>
<sequence>MAPRGGARAALPDTNPSPDPAQPVKMQVDSPSPAPKASESRKAPTPLSDPNASPPPEPSPPPDSPPPPDSSPPPDASPLPEPSPMPESSPPAPSPPPLDADVVLLKQPLEVGTKAPCLWRNGESQECEIINRRQKPGTDVYEYYVHYLSFNRRLDEWVTFDRFDRNALIRSEAKRRARKAASERANHASRAKSERKRKDGKKRRPTKVDTTKATTKSTQKAQPEEKKEQVTKIKNIQTIVLGPWAIDACFEAPLYPLSLASPPGLEIYRKNNISVFEVDGATNRLYCQNLCYVAKLFLDHKTLFFDVDPFWFYIMCEVDERGAHIVGYFSKEKFSEEDYNVACILTLPPYQRKGYGKFLISFSYELSKLENLVGSPEKPLSDLGLLGYRSYWSQVLVDLLQNEKASSISVLEISERTMMHTDDIVGTLQVLNLIQYYEGQHIIDMRRISNIKMGRRGLPCDPSCIRWKPHITGPGVQIPANSTKGPTAARLGTGRRR</sequence>
<dbReference type="PANTHER" id="PTHR10615:SF219">
    <property type="entry name" value="HISTONE ACETYLTRANSFERASE KAT5"/>
    <property type="match status" value="1"/>
</dbReference>
<feature type="compositionally biased region" description="Pro residues" evidence="14">
    <location>
        <begin position="52"/>
        <end position="98"/>
    </location>
</feature>
<dbReference type="InterPro" id="IPR002717">
    <property type="entry name" value="HAT_MYST-type"/>
</dbReference>
<feature type="compositionally biased region" description="Basic residues" evidence="14">
    <location>
        <begin position="187"/>
        <end position="205"/>
    </location>
</feature>
<protein>
    <recommendedName>
        <fullName evidence="3">histone acetyltransferase</fullName>
        <ecNumber evidence="3">2.3.1.48</ecNumber>
    </recommendedName>
</protein>
<comment type="subcellular location">
    <subcellularLocation>
        <location evidence="1">Nucleus</location>
    </subcellularLocation>
</comment>
<evidence type="ECO:0000256" key="12">
    <source>
        <dbReference type="ARBA" id="ARBA00023315"/>
    </source>
</evidence>
<evidence type="ECO:0000256" key="6">
    <source>
        <dbReference type="ARBA" id="ARBA00022771"/>
    </source>
</evidence>
<dbReference type="InterPro" id="IPR050603">
    <property type="entry name" value="MYST_HAT"/>
</dbReference>
<organism evidence="16 17">
    <name type="scientific">Gracilariopsis chorda</name>
    <dbReference type="NCBI Taxonomy" id="448386"/>
    <lineage>
        <taxon>Eukaryota</taxon>
        <taxon>Rhodophyta</taxon>
        <taxon>Florideophyceae</taxon>
        <taxon>Rhodymeniophycidae</taxon>
        <taxon>Gracilariales</taxon>
        <taxon>Gracilariaceae</taxon>
        <taxon>Gracilariopsis</taxon>
    </lineage>
</organism>
<evidence type="ECO:0000256" key="4">
    <source>
        <dbReference type="ARBA" id="ARBA00022679"/>
    </source>
</evidence>
<evidence type="ECO:0000256" key="5">
    <source>
        <dbReference type="ARBA" id="ARBA00022723"/>
    </source>
</evidence>
<dbReference type="SUPFAM" id="SSF54160">
    <property type="entry name" value="Chromo domain-like"/>
    <property type="match status" value="1"/>
</dbReference>
<feature type="region of interest" description="Disordered" evidence="14">
    <location>
        <begin position="476"/>
        <end position="497"/>
    </location>
</feature>
<keyword evidence="8" id="KW-0007">Acetylation</keyword>
<dbReference type="Gene3D" id="3.40.630.30">
    <property type="match status" value="1"/>
</dbReference>
<reference evidence="16 17" key="1">
    <citation type="journal article" date="2018" name="Mol. Biol. Evol.">
        <title>Analysis of the draft genome of the red seaweed Gracilariopsis chorda provides insights into genome size evolution in Rhodophyta.</title>
        <authorList>
            <person name="Lee J."/>
            <person name="Yang E.C."/>
            <person name="Graf L."/>
            <person name="Yang J.H."/>
            <person name="Qiu H."/>
            <person name="Zel Zion U."/>
            <person name="Chan C.X."/>
            <person name="Stephens T.G."/>
            <person name="Weber A.P.M."/>
            <person name="Boo G.H."/>
            <person name="Boo S.M."/>
            <person name="Kim K.M."/>
            <person name="Shin Y."/>
            <person name="Jung M."/>
            <person name="Lee S.J."/>
            <person name="Yim H.S."/>
            <person name="Lee J.H."/>
            <person name="Bhattacharya D."/>
            <person name="Yoon H.S."/>
        </authorList>
    </citation>
    <scope>NUCLEOTIDE SEQUENCE [LARGE SCALE GENOMIC DNA]</scope>
    <source>
        <strain evidence="16 17">SKKU-2015</strain>
        <tissue evidence="16">Whole body</tissue>
    </source>
</reference>
<keyword evidence="4 16" id="KW-0808">Transferase</keyword>
<evidence type="ECO:0000313" key="16">
    <source>
        <dbReference type="EMBL" id="PXF46927.1"/>
    </source>
</evidence>
<dbReference type="SUPFAM" id="SSF55729">
    <property type="entry name" value="Acyl-CoA N-acyltransferases (Nat)"/>
    <property type="match status" value="1"/>
</dbReference>
<evidence type="ECO:0000256" key="9">
    <source>
        <dbReference type="ARBA" id="ARBA00023015"/>
    </source>
</evidence>
<dbReference type="InterPro" id="IPR016197">
    <property type="entry name" value="Chromo-like_dom_sf"/>
</dbReference>
<dbReference type="OrthoDB" id="787137at2759"/>